<dbReference type="InParanoid" id="A0A1Y1YSV8"/>
<name>A0A1Y1YSV8_9FUNG</name>
<evidence type="ECO:0000256" key="1">
    <source>
        <dbReference type="SAM" id="MobiDB-lite"/>
    </source>
</evidence>
<comment type="caution">
    <text evidence="2">The sequence shown here is derived from an EMBL/GenBank/DDBJ whole genome shotgun (WGS) entry which is preliminary data.</text>
</comment>
<reference evidence="2 3" key="1">
    <citation type="submission" date="2016-07" db="EMBL/GenBank/DDBJ databases">
        <title>Pervasive Adenine N6-methylation of Active Genes in Fungi.</title>
        <authorList>
            <consortium name="DOE Joint Genome Institute"/>
            <person name="Mondo S.J."/>
            <person name="Dannebaum R.O."/>
            <person name="Kuo R.C."/>
            <person name="Labutti K."/>
            <person name="Haridas S."/>
            <person name="Kuo A."/>
            <person name="Salamov A."/>
            <person name="Ahrendt S.R."/>
            <person name="Lipzen A."/>
            <person name="Sullivan W."/>
            <person name="Andreopoulos W.B."/>
            <person name="Clum A."/>
            <person name="Lindquist E."/>
            <person name="Daum C."/>
            <person name="Ramamoorthy G.K."/>
            <person name="Gryganskyi A."/>
            <person name="Culley D."/>
            <person name="Magnuson J.K."/>
            <person name="James T.Y."/>
            <person name="O'Malley M.A."/>
            <person name="Stajich J.E."/>
            <person name="Spatafora J.W."/>
            <person name="Visel A."/>
            <person name="Grigoriev I.V."/>
        </authorList>
    </citation>
    <scope>NUCLEOTIDE SEQUENCE [LARGE SCALE GENOMIC DNA]</scope>
    <source>
        <strain evidence="2 3">CBS 931.73</strain>
    </source>
</reference>
<dbReference type="Proteomes" id="UP000193498">
    <property type="component" value="Unassembled WGS sequence"/>
</dbReference>
<accession>A0A1Y1YSV8</accession>
<feature type="region of interest" description="Disordered" evidence="1">
    <location>
        <begin position="22"/>
        <end position="51"/>
    </location>
</feature>
<evidence type="ECO:0000313" key="2">
    <source>
        <dbReference type="EMBL" id="ORY01101.1"/>
    </source>
</evidence>
<gene>
    <name evidence="2" type="ORF">K493DRAFT_298564</name>
</gene>
<feature type="region of interest" description="Disordered" evidence="1">
    <location>
        <begin position="67"/>
        <end position="106"/>
    </location>
</feature>
<feature type="region of interest" description="Disordered" evidence="1">
    <location>
        <begin position="216"/>
        <end position="240"/>
    </location>
</feature>
<proteinExistence type="predicted"/>
<dbReference type="AlphaFoldDB" id="A0A1Y1YSV8"/>
<organism evidence="2 3">
    <name type="scientific">Basidiobolus meristosporus CBS 931.73</name>
    <dbReference type="NCBI Taxonomy" id="1314790"/>
    <lineage>
        <taxon>Eukaryota</taxon>
        <taxon>Fungi</taxon>
        <taxon>Fungi incertae sedis</taxon>
        <taxon>Zoopagomycota</taxon>
        <taxon>Entomophthoromycotina</taxon>
        <taxon>Basidiobolomycetes</taxon>
        <taxon>Basidiobolales</taxon>
        <taxon>Basidiobolaceae</taxon>
        <taxon>Basidiobolus</taxon>
    </lineage>
</organism>
<evidence type="ECO:0000313" key="3">
    <source>
        <dbReference type="Proteomes" id="UP000193498"/>
    </source>
</evidence>
<protein>
    <submittedName>
        <fullName evidence="2">Uncharacterized protein</fullName>
    </submittedName>
</protein>
<feature type="compositionally biased region" description="Polar residues" evidence="1">
    <location>
        <begin position="67"/>
        <end position="78"/>
    </location>
</feature>
<feature type="compositionally biased region" description="Basic and acidic residues" evidence="1">
    <location>
        <begin position="221"/>
        <end position="231"/>
    </location>
</feature>
<keyword evidence="3" id="KW-1185">Reference proteome</keyword>
<dbReference type="EMBL" id="MCFE01000074">
    <property type="protein sequence ID" value="ORY01101.1"/>
    <property type="molecule type" value="Genomic_DNA"/>
</dbReference>
<sequence>MSNSIPFAHSISRSFRKIFSKRGARHNTNIQQENSGRDDVCSDSGVSLTNSEGSTWERVFLRTSSQAFPSAEKTSLNDGSGLGSLRNSKRLSDSPQADPKPKETQLHSGIYGELCTGFGGSIPMEKSPLPKQGHCEKCTTHSKTPRKRCYCEFEPAHNGYPDNRKRKKSIFNAGSLLKRKKTFGESQCQPIKKVRKGSGSSGFMGPLFGRRLFGGRGGSRSGEECAPAHEDPAEDPSSPETIAKFENRLQKVESFERMIVDPELRNETIRLALTPNILS</sequence>